<dbReference type="EMBL" id="LZPO01008687">
    <property type="protein sequence ID" value="OBS81911.1"/>
    <property type="molecule type" value="Genomic_DNA"/>
</dbReference>
<keyword evidence="6" id="KW-1133">Transmembrane helix</keyword>
<comment type="subcellular location">
    <subcellularLocation>
        <location evidence="1 11">Cell membrane</location>
        <topology evidence="1 11">Multi-pass membrane protein</topology>
    </subcellularLocation>
</comment>
<evidence type="ECO:0000256" key="10">
    <source>
        <dbReference type="ARBA" id="ARBA00023224"/>
    </source>
</evidence>
<keyword evidence="5" id="KW-0812">Transmembrane</keyword>
<dbReference type="GO" id="GO:0019236">
    <property type="term" value="P:response to pheromone"/>
    <property type="evidence" value="ECO:0007669"/>
    <property type="project" value="UniProtKB-KW"/>
</dbReference>
<evidence type="ECO:0000313" key="13">
    <source>
        <dbReference type="Proteomes" id="UP000092124"/>
    </source>
</evidence>
<evidence type="ECO:0000256" key="5">
    <source>
        <dbReference type="ARBA" id="ARBA00022692"/>
    </source>
</evidence>
<dbReference type="PANTHER" id="PTHR24062">
    <property type="entry name" value="VOMERONASAL TYPE-1 RECEPTOR"/>
    <property type="match status" value="1"/>
</dbReference>
<dbReference type="Proteomes" id="UP000092124">
    <property type="component" value="Unassembled WGS sequence"/>
</dbReference>
<name>A0A1A6HUJ5_NEOLE</name>
<keyword evidence="3 11" id="KW-1003">Cell membrane</keyword>
<evidence type="ECO:0000256" key="1">
    <source>
        <dbReference type="ARBA" id="ARBA00004651"/>
    </source>
</evidence>
<dbReference type="GO" id="GO:0005886">
    <property type="term" value="C:plasma membrane"/>
    <property type="evidence" value="ECO:0007669"/>
    <property type="project" value="UniProtKB-SubCell"/>
</dbReference>
<dbReference type="STRING" id="56216.A0A1A6HUJ5"/>
<keyword evidence="9 11" id="KW-0675">Receptor</keyword>
<comment type="caution">
    <text evidence="12">The sequence shown here is derived from an EMBL/GenBank/DDBJ whole genome shotgun (WGS) entry which is preliminary data.</text>
</comment>
<evidence type="ECO:0000256" key="11">
    <source>
        <dbReference type="RuleBase" id="RU364061"/>
    </source>
</evidence>
<evidence type="ECO:0000256" key="9">
    <source>
        <dbReference type="ARBA" id="ARBA00023170"/>
    </source>
</evidence>
<gene>
    <name evidence="12" type="ORF">A6R68_24099</name>
</gene>
<keyword evidence="13" id="KW-1185">Reference proteome</keyword>
<evidence type="ECO:0000256" key="3">
    <source>
        <dbReference type="ARBA" id="ARBA00022475"/>
    </source>
</evidence>
<dbReference type="AlphaFoldDB" id="A0A1A6HUJ5"/>
<evidence type="ECO:0000256" key="2">
    <source>
        <dbReference type="ARBA" id="ARBA00010663"/>
    </source>
</evidence>
<evidence type="ECO:0000256" key="8">
    <source>
        <dbReference type="ARBA" id="ARBA00023136"/>
    </source>
</evidence>
<evidence type="ECO:0000256" key="6">
    <source>
        <dbReference type="ARBA" id="ARBA00022989"/>
    </source>
</evidence>
<dbReference type="InterPro" id="IPR004072">
    <property type="entry name" value="Vmron_rcpt_1"/>
</dbReference>
<evidence type="ECO:0000313" key="12">
    <source>
        <dbReference type="EMBL" id="OBS81911.1"/>
    </source>
</evidence>
<reference evidence="12 13" key="1">
    <citation type="submission" date="2016-06" db="EMBL/GenBank/DDBJ databases">
        <title>The Draft Genome Sequence and Annotation of the Desert Woodrat Neotoma lepida.</title>
        <authorList>
            <person name="Campbell M."/>
            <person name="Oakeson K.F."/>
            <person name="Yandell M."/>
            <person name="Halpert J.R."/>
            <person name="Dearing D."/>
        </authorList>
    </citation>
    <scope>NUCLEOTIDE SEQUENCE [LARGE SCALE GENOMIC DNA]</scope>
    <source>
        <strain evidence="12">417</strain>
        <tissue evidence="12">Liver</tissue>
    </source>
</reference>
<dbReference type="GO" id="GO:0016503">
    <property type="term" value="F:pheromone receptor activity"/>
    <property type="evidence" value="ECO:0007669"/>
    <property type="project" value="InterPro"/>
</dbReference>
<organism evidence="12 13">
    <name type="scientific">Neotoma lepida</name>
    <name type="common">Desert woodrat</name>
    <dbReference type="NCBI Taxonomy" id="56216"/>
    <lineage>
        <taxon>Eukaryota</taxon>
        <taxon>Metazoa</taxon>
        <taxon>Chordata</taxon>
        <taxon>Craniata</taxon>
        <taxon>Vertebrata</taxon>
        <taxon>Euteleostomi</taxon>
        <taxon>Mammalia</taxon>
        <taxon>Eutheria</taxon>
        <taxon>Euarchontoglires</taxon>
        <taxon>Glires</taxon>
        <taxon>Rodentia</taxon>
        <taxon>Myomorpha</taxon>
        <taxon>Muroidea</taxon>
        <taxon>Cricetidae</taxon>
        <taxon>Neotominae</taxon>
        <taxon>Neotoma</taxon>
    </lineage>
</organism>
<sequence length="171" mass="18836">MHIKAHRLDSHEDDGSQILIILSAGVPQTITALGFKHFLNGYGCKFLLYIQGFLRSVSINMTCLLSIFQVLTIVPGNPVGRIIKSIIGFCSEVFFSVLTASSNGSMIAILQTQAEGSTHAQQNGKNVTRKLDFEYCCFEGQGIIGNSFYTALVVSPEFFFFCARGLVQWLL</sequence>
<accession>A0A1A6HUJ5</accession>
<proteinExistence type="inferred from homology"/>
<evidence type="ECO:0000256" key="4">
    <source>
        <dbReference type="ARBA" id="ARBA00022507"/>
    </source>
</evidence>
<dbReference type="SUPFAM" id="SSF81321">
    <property type="entry name" value="Family A G protein-coupled receptor-like"/>
    <property type="match status" value="1"/>
</dbReference>
<keyword evidence="10 11" id="KW-0807">Transducer</keyword>
<dbReference type="Pfam" id="PF03402">
    <property type="entry name" value="V1R"/>
    <property type="match status" value="1"/>
</dbReference>
<keyword evidence="7 11" id="KW-0297">G-protein coupled receptor</keyword>
<protein>
    <recommendedName>
        <fullName evidence="11">Vomeronasal type-1 receptor</fullName>
    </recommendedName>
</protein>
<evidence type="ECO:0000256" key="7">
    <source>
        <dbReference type="ARBA" id="ARBA00023040"/>
    </source>
</evidence>
<dbReference type="OrthoDB" id="9606139at2759"/>
<feature type="non-terminal residue" evidence="12">
    <location>
        <position position="171"/>
    </location>
</feature>
<keyword evidence="8" id="KW-0472">Membrane</keyword>
<comment type="similarity">
    <text evidence="2 11">Belongs to the G-protein coupled receptor 1 family.</text>
</comment>
<keyword evidence="4 11" id="KW-0589">Pheromone response</keyword>